<keyword evidence="1" id="KW-0560">Oxidoreductase</keyword>
<dbReference type="Proteomes" id="UP000473699">
    <property type="component" value="Unassembled WGS sequence"/>
</dbReference>
<dbReference type="PANTHER" id="PTHR43333">
    <property type="entry name" value="2-HACID_DH_C DOMAIN-CONTAINING PROTEIN"/>
    <property type="match status" value="1"/>
</dbReference>
<evidence type="ECO:0000313" key="5">
    <source>
        <dbReference type="Proteomes" id="UP000473699"/>
    </source>
</evidence>
<dbReference type="CDD" id="cd05300">
    <property type="entry name" value="2-Hacid_dh_1"/>
    <property type="match status" value="1"/>
</dbReference>
<evidence type="ECO:0000259" key="3">
    <source>
        <dbReference type="Pfam" id="PF02826"/>
    </source>
</evidence>
<dbReference type="AlphaFoldDB" id="A0A6L5YBL2"/>
<dbReference type="GO" id="GO:0016491">
    <property type="term" value="F:oxidoreductase activity"/>
    <property type="evidence" value="ECO:0007669"/>
    <property type="project" value="UniProtKB-KW"/>
</dbReference>
<protein>
    <submittedName>
        <fullName evidence="4">D-2-hydroxyacid dehydrogenase</fullName>
    </submittedName>
</protein>
<dbReference type="Gene3D" id="3.40.50.720">
    <property type="entry name" value="NAD(P)-binding Rossmann-like Domain"/>
    <property type="match status" value="2"/>
</dbReference>
<evidence type="ECO:0000256" key="2">
    <source>
        <dbReference type="ARBA" id="ARBA00023027"/>
    </source>
</evidence>
<sequence length="324" mass="35203">MSRTTKKILVTVMPVTEEHKMWLEEQAGGGNFDCQFVYKEGGLSAADLEDVNVVIGNLPPELARGAPKLEWLQLNSAGADPYARPGALPPGCRLTSASGAYGLTVSEHMLALTFALVRRLEQYALNQARREWSARGDIISVEGATILVLGLGDIGGSYARKAHALGAHVIGVRRRVSEKPDYLDELHAIDELDFLLPRADIVAMVLPGAAATKHLMDERRLGLMKKGAFLINVGRGSAVDPKALKKALRAKHLGGAALDVTEPEPLPADDELWGFDNVIITPHVAGFFYLPETLNRIVRIAGDNLRAWTRGEPRTHVVDVKKDA</sequence>
<reference evidence="4 5" key="1">
    <citation type="submission" date="2019-08" db="EMBL/GenBank/DDBJ databases">
        <title>In-depth cultivation of the pig gut microbiome towards novel bacterial diversity and tailored functional studies.</title>
        <authorList>
            <person name="Wylensek D."/>
            <person name="Hitch T.C.A."/>
            <person name="Clavel T."/>
        </authorList>
    </citation>
    <scope>NUCLEOTIDE SEQUENCE [LARGE SCALE GENOMIC DNA]</scope>
    <source>
        <strain evidence="4 5">SM-530-WT-4B</strain>
    </source>
</reference>
<dbReference type="GO" id="GO:0051287">
    <property type="term" value="F:NAD binding"/>
    <property type="evidence" value="ECO:0007669"/>
    <property type="project" value="InterPro"/>
</dbReference>
<dbReference type="PANTHER" id="PTHR43333:SF1">
    <property type="entry name" value="D-ISOMER SPECIFIC 2-HYDROXYACID DEHYDROGENASE NAD-BINDING DOMAIN-CONTAINING PROTEIN"/>
    <property type="match status" value="1"/>
</dbReference>
<feature type="domain" description="D-isomer specific 2-hydroxyacid dehydrogenase NAD-binding" evidence="3">
    <location>
        <begin position="110"/>
        <end position="285"/>
    </location>
</feature>
<evidence type="ECO:0000256" key="1">
    <source>
        <dbReference type="ARBA" id="ARBA00023002"/>
    </source>
</evidence>
<keyword evidence="5" id="KW-1185">Reference proteome</keyword>
<name>A0A6L5YBL2_9BACT</name>
<comment type="caution">
    <text evidence="4">The sequence shown here is derived from an EMBL/GenBank/DDBJ whole genome shotgun (WGS) entry which is preliminary data.</text>
</comment>
<dbReference type="Pfam" id="PF02826">
    <property type="entry name" value="2-Hacid_dh_C"/>
    <property type="match status" value="1"/>
</dbReference>
<dbReference type="EMBL" id="VUNH01000004">
    <property type="protein sequence ID" value="MST55438.1"/>
    <property type="molecule type" value="Genomic_DNA"/>
</dbReference>
<dbReference type="InterPro" id="IPR036291">
    <property type="entry name" value="NAD(P)-bd_dom_sf"/>
</dbReference>
<evidence type="ECO:0000313" key="4">
    <source>
        <dbReference type="EMBL" id="MST55438.1"/>
    </source>
</evidence>
<proteinExistence type="predicted"/>
<accession>A0A6L5YBL2</accession>
<keyword evidence="2" id="KW-0520">NAD</keyword>
<dbReference type="InterPro" id="IPR006140">
    <property type="entry name" value="D-isomer_DH_NAD-bd"/>
</dbReference>
<dbReference type="SUPFAM" id="SSF52283">
    <property type="entry name" value="Formate/glycerate dehydrogenase catalytic domain-like"/>
    <property type="match status" value="1"/>
</dbReference>
<gene>
    <name evidence="4" type="ORF">FYJ74_05240</name>
</gene>
<dbReference type="RefSeq" id="WP_154528531.1">
    <property type="nucleotide sequence ID" value="NZ_JAXDZJ010000079.1"/>
</dbReference>
<organism evidence="4 5">
    <name type="scientific">Pyramidobacter porci</name>
    <dbReference type="NCBI Taxonomy" id="2605789"/>
    <lineage>
        <taxon>Bacteria</taxon>
        <taxon>Thermotogati</taxon>
        <taxon>Synergistota</taxon>
        <taxon>Synergistia</taxon>
        <taxon>Synergistales</taxon>
        <taxon>Dethiosulfovibrionaceae</taxon>
        <taxon>Pyramidobacter</taxon>
    </lineage>
</organism>
<dbReference type="SUPFAM" id="SSF51735">
    <property type="entry name" value="NAD(P)-binding Rossmann-fold domains"/>
    <property type="match status" value="1"/>
</dbReference>